<feature type="domain" description="Sodium/calcium exchanger membrane region" evidence="11">
    <location>
        <begin position="74"/>
        <end position="237"/>
    </location>
</feature>
<sequence>MSCSESAPLLENGGHTGHKNLPLTRCVVNFMKGEGEPSWTKSFEFFIFGTWFNILLVFVPLSFISHNMDWDIGLVFLFSFMAIMPLAKLLGEATDQLSVKLGETMSGLLNASFGNAVEIIVGVAALLNGQLRIVQTSMLGSILSNILLVLGCSFFAGGLYHTQGFFNGTGAQASGSLMTLLCITLVVPAAYASTTDTGMQTHCSDPDECPTAGLLFISRGTSILLLGVYSAYLWFQLKSHPDLFIAPSSSTDEQNSEVFVELADTEETEPRMGTAAAGVALLLVTIVIAFCAEYLVASIEETAVRYSIPKTFIGVILLPIVGNAAEHVTSVWMAMKNKYELTITICVGSSIQIACLVVPLLVIVGWIVDQPLTLHFHNFETIVLFVSVFLVNLLLMDGKANYLEGLMLLTLYLVIALAFWVA</sequence>
<protein>
    <recommendedName>
        <fullName evidence="10">Vacuolar calcium ion transporter</fullName>
    </recommendedName>
</protein>
<gene>
    <name evidence="12" type="ORF">CY34DRAFT_363322</name>
</gene>
<dbReference type="EMBL" id="KN835366">
    <property type="protein sequence ID" value="KIK38951.1"/>
    <property type="molecule type" value="Genomic_DNA"/>
</dbReference>
<evidence type="ECO:0000256" key="4">
    <source>
        <dbReference type="ARBA" id="ARBA00022568"/>
    </source>
</evidence>
<keyword evidence="13" id="KW-1185">Reference proteome</keyword>
<evidence type="ECO:0000313" key="13">
    <source>
        <dbReference type="Proteomes" id="UP000054485"/>
    </source>
</evidence>
<evidence type="ECO:0000256" key="10">
    <source>
        <dbReference type="RuleBase" id="RU365028"/>
    </source>
</evidence>
<dbReference type="NCBIfam" id="TIGR00378">
    <property type="entry name" value="cax"/>
    <property type="match status" value="1"/>
</dbReference>
<reference evidence="12 13" key="1">
    <citation type="submission" date="2014-04" db="EMBL/GenBank/DDBJ databases">
        <authorList>
            <consortium name="DOE Joint Genome Institute"/>
            <person name="Kuo A."/>
            <person name="Ruytinx J."/>
            <person name="Rineau F."/>
            <person name="Colpaert J."/>
            <person name="Kohler A."/>
            <person name="Nagy L.G."/>
            <person name="Floudas D."/>
            <person name="Copeland A."/>
            <person name="Barry K.W."/>
            <person name="Cichocki N."/>
            <person name="Veneault-Fourrey C."/>
            <person name="LaButti K."/>
            <person name="Lindquist E.A."/>
            <person name="Lipzen A."/>
            <person name="Lundell T."/>
            <person name="Morin E."/>
            <person name="Murat C."/>
            <person name="Sun H."/>
            <person name="Tunlid A."/>
            <person name="Henrissat B."/>
            <person name="Grigoriev I.V."/>
            <person name="Hibbett D.S."/>
            <person name="Martin F."/>
            <person name="Nordberg H.P."/>
            <person name="Cantor M.N."/>
            <person name="Hua S.X."/>
        </authorList>
    </citation>
    <scope>NUCLEOTIDE SEQUENCE [LARGE SCALE GENOMIC DNA]</scope>
    <source>
        <strain evidence="12 13">UH-Slu-Lm8-n1</strain>
    </source>
</reference>
<evidence type="ECO:0000256" key="2">
    <source>
        <dbReference type="ARBA" id="ARBA00008170"/>
    </source>
</evidence>
<feature type="transmembrane region" description="Helical" evidence="10">
    <location>
        <begin position="45"/>
        <end position="63"/>
    </location>
</feature>
<feature type="transmembrane region" description="Helical" evidence="10">
    <location>
        <begin position="70"/>
        <end position="87"/>
    </location>
</feature>
<keyword evidence="8 10" id="KW-0406">Ion transport</keyword>
<keyword evidence="10" id="KW-0926">Vacuole</keyword>
<proteinExistence type="inferred from homology"/>
<keyword evidence="3 10" id="KW-0813">Transport</keyword>
<evidence type="ECO:0000256" key="3">
    <source>
        <dbReference type="ARBA" id="ARBA00022448"/>
    </source>
</evidence>
<dbReference type="InterPro" id="IPR044880">
    <property type="entry name" value="NCX_ion-bd_dom_sf"/>
</dbReference>
<dbReference type="GO" id="GO:0012505">
    <property type="term" value="C:endomembrane system"/>
    <property type="evidence" value="ECO:0007669"/>
    <property type="project" value="UniProtKB-SubCell"/>
</dbReference>
<reference evidence="13" key="2">
    <citation type="submission" date="2015-01" db="EMBL/GenBank/DDBJ databases">
        <title>Evolutionary Origins and Diversification of the Mycorrhizal Mutualists.</title>
        <authorList>
            <consortium name="DOE Joint Genome Institute"/>
            <consortium name="Mycorrhizal Genomics Consortium"/>
            <person name="Kohler A."/>
            <person name="Kuo A."/>
            <person name="Nagy L.G."/>
            <person name="Floudas D."/>
            <person name="Copeland A."/>
            <person name="Barry K.W."/>
            <person name="Cichocki N."/>
            <person name="Veneault-Fourrey C."/>
            <person name="LaButti K."/>
            <person name="Lindquist E.A."/>
            <person name="Lipzen A."/>
            <person name="Lundell T."/>
            <person name="Morin E."/>
            <person name="Murat C."/>
            <person name="Riley R."/>
            <person name="Ohm R."/>
            <person name="Sun H."/>
            <person name="Tunlid A."/>
            <person name="Henrissat B."/>
            <person name="Grigoriev I.V."/>
            <person name="Hibbett D.S."/>
            <person name="Martin F."/>
        </authorList>
    </citation>
    <scope>NUCLEOTIDE SEQUENCE [LARGE SCALE GENOMIC DNA]</scope>
    <source>
        <strain evidence="13">UH-Slu-Lm8-n1</strain>
    </source>
</reference>
<evidence type="ECO:0000256" key="8">
    <source>
        <dbReference type="ARBA" id="ARBA00023065"/>
    </source>
</evidence>
<evidence type="ECO:0000313" key="12">
    <source>
        <dbReference type="EMBL" id="KIK38951.1"/>
    </source>
</evidence>
<feature type="transmembrane region" description="Helical" evidence="10">
    <location>
        <begin position="275"/>
        <end position="296"/>
    </location>
</feature>
<feature type="domain" description="Sodium/calcium exchanger membrane region" evidence="11">
    <location>
        <begin position="279"/>
        <end position="420"/>
    </location>
</feature>
<keyword evidence="10" id="KW-0050">Antiport</keyword>
<comment type="subcellular location">
    <subcellularLocation>
        <location evidence="1">Endomembrane system</location>
        <topology evidence="1">Multi-pass membrane protein</topology>
    </subcellularLocation>
    <subcellularLocation>
        <location evidence="10">Vacuole membrane</location>
    </subcellularLocation>
</comment>
<dbReference type="AlphaFoldDB" id="A0A0D0AB12"/>
<name>A0A0D0AB12_9AGAM</name>
<evidence type="ECO:0000256" key="5">
    <source>
        <dbReference type="ARBA" id="ARBA00022692"/>
    </source>
</evidence>
<dbReference type="Gene3D" id="1.20.1420.30">
    <property type="entry name" value="NCX, central ion-binding region"/>
    <property type="match status" value="1"/>
</dbReference>
<feature type="transmembrane region" description="Helical" evidence="10">
    <location>
        <begin position="374"/>
        <end position="395"/>
    </location>
</feature>
<dbReference type="STRING" id="930992.A0A0D0AB12"/>
<evidence type="ECO:0000256" key="7">
    <source>
        <dbReference type="ARBA" id="ARBA00022989"/>
    </source>
</evidence>
<evidence type="ECO:0000256" key="6">
    <source>
        <dbReference type="ARBA" id="ARBA00022837"/>
    </source>
</evidence>
<dbReference type="PANTHER" id="PTHR31503:SF22">
    <property type="entry name" value="VACUOLAR CALCIUM ION TRANSPORTER"/>
    <property type="match status" value="1"/>
</dbReference>
<dbReference type="OrthoDB" id="1699231at2759"/>
<evidence type="ECO:0000256" key="9">
    <source>
        <dbReference type="ARBA" id="ARBA00023136"/>
    </source>
</evidence>
<comment type="caution">
    <text evidence="10">Lacks conserved residue(s) required for the propagation of feature annotation.</text>
</comment>
<keyword evidence="6 10" id="KW-0106">Calcium</keyword>
<feature type="transmembrane region" description="Helical" evidence="10">
    <location>
        <begin position="173"/>
        <end position="192"/>
    </location>
</feature>
<dbReference type="NCBIfam" id="TIGR00846">
    <property type="entry name" value="caca2"/>
    <property type="match status" value="1"/>
</dbReference>
<dbReference type="HOGENOM" id="CLU_008721_2_1_1"/>
<dbReference type="Proteomes" id="UP000054485">
    <property type="component" value="Unassembled WGS sequence"/>
</dbReference>
<keyword evidence="4 10" id="KW-0109">Calcium transport</keyword>
<feature type="transmembrane region" description="Helical" evidence="10">
    <location>
        <begin position="107"/>
        <end position="127"/>
    </location>
</feature>
<dbReference type="GO" id="GO:0006874">
    <property type="term" value="P:intracellular calcium ion homeostasis"/>
    <property type="evidence" value="ECO:0007669"/>
    <property type="project" value="TreeGrafter"/>
</dbReference>
<dbReference type="InterPro" id="IPR004798">
    <property type="entry name" value="CAX-like"/>
</dbReference>
<dbReference type="FunCoup" id="A0A0D0AB12">
    <property type="interactions" value="28"/>
</dbReference>
<dbReference type="PANTHER" id="PTHR31503">
    <property type="entry name" value="VACUOLAR CALCIUM ION TRANSPORTER"/>
    <property type="match status" value="1"/>
</dbReference>
<feature type="transmembrane region" description="Helical" evidence="10">
    <location>
        <begin position="402"/>
        <end position="421"/>
    </location>
</feature>
<comment type="function">
    <text evidence="10">Has a role in promoting intracellular calcium ion sequestration via the exchange of calcium ions for hydrogen ions across the vacuolar membrane. Involved also in manganese ion homeostasis via its uptake into the vacuole.</text>
</comment>
<dbReference type="GO" id="GO:0015369">
    <property type="term" value="F:calcium:proton antiporter activity"/>
    <property type="evidence" value="ECO:0007669"/>
    <property type="project" value="UniProtKB-UniRule"/>
</dbReference>
<evidence type="ECO:0000259" key="11">
    <source>
        <dbReference type="Pfam" id="PF01699"/>
    </source>
</evidence>
<dbReference type="InterPro" id="IPR004713">
    <property type="entry name" value="CaH_exchang"/>
</dbReference>
<dbReference type="Pfam" id="PF01699">
    <property type="entry name" value="Na_Ca_ex"/>
    <property type="match status" value="2"/>
</dbReference>
<comment type="similarity">
    <text evidence="2 10">Belongs to the Ca(2+):cation antiporter (CaCA) (TC 2.A.19) family.</text>
</comment>
<keyword evidence="9 10" id="KW-0472">Membrane</keyword>
<keyword evidence="5 10" id="KW-0812">Transmembrane</keyword>
<feature type="transmembrane region" description="Helical" evidence="10">
    <location>
        <begin position="139"/>
        <end position="161"/>
    </location>
</feature>
<evidence type="ECO:0000256" key="1">
    <source>
        <dbReference type="ARBA" id="ARBA00004127"/>
    </source>
</evidence>
<dbReference type="InterPro" id="IPR004837">
    <property type="entry name" value="NaCa_Exmemb"/>
</dbReference>
<organism evidence="12 13">
    <name type="scientific">Suillus luteus UH-Slu-Lm8-n1</name>
    <dbReference type="NCBI Taxonomy" id="930992"/>
    <lineage>
        <taxon>Eukaryota</taxon>
        <taxon>Fungi</taxon>
        <taxon>Dikarya</taxon>
        <taxon>Basidiomycota</taxon>
        <taxon>Agaricomycotina</taxon>
        <taxon>Agaricomycetes</taxon>
        <taxon>Agaricomycetidae</taxon>
        <taxon>Boletales</taxon>
        <taxon>Suillineae</taxon>
        <taxon>Suillaceae</taxon>
        <taxon>Suillus</taxon>
    </lineage>
</organism>
<accession>A0A0D0AB12</accession>
<dbReference type="GO" id="GO:0000329">
    <property type="term" value="C:fungal-type vacuole membrane"/>
    <property type="evidence" value="ECO:0007669"/>
    <property type="project" value="TreeGrafter"/>
</dbReference>
<dbReference type="InParanoid" id="A0A0D0AB12"/>
<feature type="transmembrane region" description="Helical" evidence="10">
    <location>
        <begin position="341"/>
        <end position="368"/>
    </location>
</feature>
<keyword evidence="7 10" id="KW-1133">Transmembrane helix</keyword>